<dbReference type="SUPFAM" id="SSF101478">
    <property type="entry name" value="ADP-ribosylglycohydrolase"/>
    <property type="match status" value="1"/>
</dbReference>
<dbReference type="Proteomes" id="UP000011083">
    <property type="component" value="Unassembled WGS sequence"/>
</dbReference>
<dbReference type="SMART" id="SM00547">
    <property type="entry name" value="ZnF_RBZ"/>
    <property type="match status" value="1"/>
</dbReference>
<dbReference type="PROSITE" id="PS50199">
    <property type="entry name" value="ZF_RANBP2_2"/>
    <property type="match status" value="1"/>
</dbReference>
<feature type="binding site" evidence="11">
    <location>
        <position position="59"/>
    </location>
    <ligand>
        <name>Mg(2+)</name>
        <dbReference type="ChEBI" id="CHEBI:18420"/>
        <label>1</label>
    </ligand>
</feature>
<evidence type="ECO:0000313" key="14">
    <source>
        <dbReference type="EMBL" id="ELR13253.1"/>
    </source>
</evidence>
<evidence type="ECO:0000313" key="15">
    <source>
        <dbReference type="Proteomes" id="UP000011083"/>
    </source>
</evidence>
<accession>L8GKJ7</accession>
<dbReference type="SUPFAM" id="SSF90209">
    <property type="entry name" value="Ran binding protein zinc finger-like"/>
    <property type="match status" value="1"/>
</dbReference>
<dbReference type="OrthoDB" id="10250509at2759"/>
<dbReference type="EC" id="3.2.2.19" evidence="7"/>
<dbReference type="GO" id="GO:0008270">
    <property type="term" value="F:zinc ion binding"/>
    <property type="evidence" value="ECO:0007669"/>
    <property type="project" value="UniProtKB-KW"/>
</dbReference>
<evidence type="ECO:0000256" key="7">
    <source>
        <dbReference type="ARBA" id="ARBA00049725"/>
    </source>
</evidence>
<keyword evidence="5" id="KW-0862">Zinc</keyword>
<dbReference type="EMBL" id="KB008095">
    <property type="protein sequence ID" value="ELR13253.1"/>
    <property type="molecule type" value="Genomic_DNA"/>
</dbReference>
<evidence type="ECO:0000256" key="1">
    <source>
        <dbReference type="ARBA" id="ARBA00010702"/>
    </source>
</evidence>
<evidence type="ECO:0000256" key="4">
    <source>
        <dbReference type="ARBA" id="ARBA00022801"/>
    </source>
</evidence>
<feature type="binding site" evidence="11">
    <location>
        <position position="57"/>
    </location>
    <ligand>
        <name>Mg(2+)</name>
        <dbReference type="ChEBI" id="CHEBI:18420"/>
        <label>1</label>
    </ligand>
</feature>
<dbReference type="RefSeq" id="XP_004335266.1">
    <property type="nucleotide sequence ID" value="XM_004335218.1"/>
</dbReference>
<evidence type="ECO:0000256" key="12">
    <source>
        <dbReference type="PROSITE-ProRule" id="PRU00322"/>
    </source>
</evidence>
<dbReference type="STRING" id="1257118.L8GKJ7"/>
<dbReference type="Gene3D" id="1.10.4080.10">
    <property type="entry name" value="ADP-ribosylation/Crystallin J1"/>
    <property type="match status" value="1"/>
</dbReference>
<dbReference type="PROSITE" id="PS01358">
    <property type="entry name" value="ZF_RANBP2_1"/>
    <property type="match status" value="1"/>
</dbReference>
<dbReference type="InterPro" id="IPR050792">
    <property type="entry name" value="ADP-ribosylglycohydrolase"/>
</dbReference>
<evidence type="ECO:0000256" key="11">
    <source>
        <dbReference type="PIRSR" id="PIRSR605502-1"/>
    </source>
</evidence>
<evidence type="ECO:0000256" key="8">
    <source>
        <dbReference type="ARBA" id="ARBA00049773"/>
    </source>
</evidence>
<name>L8GKJ7_ACACF</name>
<keyword evidence="11" id="KW-0460">Magnesium</keyword>
<feature type="binding site" evidence="11">
    <location>
        <position position="298"/>
    </location>
    <ligand>
        <name>Mg(2+)</name>
        <dbReference type="ChEBI" id="CHEBI:18420"/>
        <label>1</label>
    </ligand>
</feature>
<dbReference type="GeneID" id="14913804"/>
<comment type="cofactor">
    <cofactor evidence="11">
        <name>Mg(2+)</name>
        <dbReference type="ChEBI" id="CHEBI:18420"/>
    </cofactor>
    <text evidence="11">Binds 2 magnesium ions per subunit.</text>
</comment>
<comment type="function">
    <text evidence="6">Specifically acts as an arginine mono-ADP-ribosylhydrolase by mediating the removal of mono-ADP-ribose attached to arginine residues on proteins.</text>
</comment>
<dbReference type="Pfam" id="PF03747">
    <property type="entry name" value="ADP_ribosyl_GH"/>
    <property type="match status" value="1"/>
</dbReference>
<sequence length="371" mass="41004">MEQRYRAAMVLGGVGDAIGFRNGKWEFLKDGPRIHAQLGELGGISALTVNRRDWRVSDDTVMHIATAEALVDDWESMKDLEDKLARKYVACGKDMEGRAAGEKTMETLMMMEGIIPFEGTRITPVPWNQIPYDPKGGGCGGAMRAMCIGLRFPGEANRDRLVELSIESGRMTHNHPVGFLGAFASALFTAFAVEGLPLPKWGHGLLEHLPKAKEYLQGVGRDVEHYAEGIDYFEKAWMKYMEERGLFHSDVPAFPARWGVVERDAFYKKLSFDGWGGSSGSSWNELLLKAALHAGDSDSTGSIAASLWGAIHGMRGVPENHYRNLEYRDRLENLAELLYLFGGAAQWACGTCTFLNARHNATCDMCSASRG</sequence>
<keyword evidence="2 11" id="KW-0479">Metal-binding</keyword>
<dbReference type="PANTHER" id="PTHR16222:SF26">
    <property type="entry name" value="ADP-RIBOSYLHYDROLASE ARH1"/>
    <property type="match status" value="1"/>
</dbReference>
<evidence type="ECO:0000256" key="3">
    <source>
        <dbReference type="ARBA" id="ARBA00022771"/>
    </source>
</evidence>
<evidence type="ECO:0000256" key="5">
    <source>
        <dbReference type="ARBA" id="ARBA00022833"/>
    </source>
</evidence>
<dbReference type="InterPro" id="IPR036705">
    <property type="entry name" value="Ribosyl_crysJ1_sf"/>
</dbReference>
<dbReference type="PANTHER" id="PTHR16222">
    <property type="entry name" value="ADP-RIBOSYLGLYCOHYDROLASE"/>
    <property type="match status" value="1"/>
</dbReference>
<organism evidence="14 15">
    <name type="scientific">Acanthamoeba castellanii (strain ATCC 30010 / Neff)</name>
    <dbReference type="NCBI Taxonomy" id="1257118"/>
    <lineage>
        <taxon>Eukaryota</taxon>
        <taxon>Amoebozoa</taxon>
        <taxon>Discosea</taxon>
        <taxon>Longamoebia</taxon>
        <taxon>Centramoebida</taxon>
        <taxon>Acanthamoebidae</taxon>
        <taxon>Acanthamoeba</taxon>
    </lineage>
</organism>
<dbReference type="KEGG" id="acan:ACA1_147520"/>
<dbReference type="InterPro" id="IPR036443">
    <property type="entry name" value="Znf_RanBP2_sf"/>
</dbReference>
<feature type="domain" description="RanBP2-type" evidence="13">
    <location>
        <begin position="343"/>
        <end position="371"/>
    </location>
</feature>
<dbReference type="OMA" id="YRLAWEQ"/>
<evidence type="ECO:0000259" key="13">
    <source>
        <dbReference type="PROSITE" id="PS50199"/>
    </source>
</evidence>
<evidence type="ECO:0000256" key="9">
    <source>
        <dbReference type="ARBA" id="ARBA00049798"/>
    </source>
</evidence>
<feature type="binding site" evidence="11">
    <location>
        <position position="299"/>
    </location>
    <ligand>
        <name>Mg(2+)</name>
        <dbReference type="ChEBI" id="CHEBI:18420"/>
        <label>1</label>
    </ligand>
</feature>
<proteinExistence type="inferred from homology"/>
<evidence type="ECO:0000256" key="2">
    <source>
        <dbReference type="ARBA" id="ARBA00022723"/>
    </source>
</evidence>
<dbReference type="InterPro" id="IPR005502">
    <property type="entry name" value="Ribosyl_crysJ1"/>
</dbReference>
<feature type="binding site" evidence="11">
    <location>
        <position position="58"/>
    </location>
    <ligand>
        <name>Mg(2+)</name>
        <dbReference type="ChEBI" id="CHEBI:18420"/>
        <label>1</label>
    </ligand>
</feature>
<dbReference type="AlphaFoldDB" id="L8GKJ7"/>
<evidence type="ECO:0000256" key="10">
    <source>
        <dbReference type="ARBA" id="ARBA00049810"/>
    </source>
</evidence>
<dbReference type="GO" id="GO:0003875">
    <property type="term" value="F:ADP-ribosylarginine hydrolase activity"/>
    <property type="evidence" value="ECO:0007669"/>
    <property type="project" value="UniProtKB-EC"/>
</dbReference>
<comment type="similarity">
    <text evidence="1">Belongs to the ADP-ribosylglycohydrolase family.</text>
</comment>
<keyword evidence="15" id="KW-1185">Reference proteome</keyword>
<keyword evidence="4 14" id="KW-0378">Hydrolase</keyword>
<reference evidence="14 15" key="1">
    <citation type="journal article" date="2013" name="Genome Biol.">
        <title>Genome of Acanthamoeba castellanii highlights extensive lateral gene transfer and early evolution of tyrosine kinase signaling.</title>
        <authorList>
            <person name="Clarke M."/>
            <person name="Lohan A.J."/>
            <person name="Liu B."/>
            <person name="Lagkouvardos I."/>
            <person name="Roy S."/>
            <person name="Zafar N."/>
            <person name="Bertelli C."/>
            <person name="Schilde C."/>
            <person name="Kianianmomeni A."/>
            <person name="Burglin T.R."/>
            <person name="Frech C."/>
            <person name="Turcotte B."/>
            <person name="Kopec K.O."/>
            <person name="Synnott J.M."/>
            <person name="Choo C."/>
            <person name="Paponov I."/>
            <person name="Finkler A."/>
            <person name="Soon Heng Tan C."/>
            <person name="Hutchins A.P."/>
            <person name="Weinmeier T."/>
            <person name="Rattei T."/>
            <person name="Chu J.S."/>
            <person name="Gimenez G."/>
            <person name="Irimia M."/>
            <person name="Rigden D.J."/>
            <person name="Fitzpatrick D.A."/>
            <person name="Lorenzo-Morales J."/>
            <person name="Bateman A."/>
            <person name="Chiu C.H."/>
            <person name="Tang P."/>
            <person name="Hegemann P."/>
            <person name="Fromm H."/>
            <person name="Raoult D."/>
            <person name="Greub G."/>
            <person name="Miranda-Saavedra D."/>
            <person name="Chen N."/>
            <person name="Nash P."/>
            <person name="Ginger M.L."/>
            <person name="Horn M."/>
            <person name="Schaap P."/>
            <person name="Caler L."/>
            <person name="Loftus B."/>
        </authorList>
    </citation>
    <scope>NUCLEOTIDE SEQUENCE [LARGE SCALE GENOMIC DNA]</scope>
    <source>
        <strain evidence="14 15">Neff</strain>
    </source>
</reference>
<feature type="binding site" evidence="11">
    <location>
        <position position="296"/>
    </location>
    <ligand>
        <name>Mg(2+)</name>
        <dbReference type="ChEBI" id="CHEBI:18420"/>
        <label>1</label>
    </ligand>
</feature>
<keyword evidence="3 12" id="KW-0863">Zinc-finger</keyword>
<gene>
    <name evidence="14" type="ORF">ACA1_147520</name>
</gene>
<dbReference type="VEuPathDB" id="AmoebaDB:ACA1_147520"/>
<dbReference type="InterPro" id="IPR001876">
    <property type="entry name" value="Znf_RanBP2"/>
</dbReference>
<dbReference type="Gene3D" id="2.30.30.380">
    <property type="entry name" value="Zn-finger domain of Sec23/24"/>
    <property type="match status" value="1"/>
</dbReference>
<protein>
    <recommendedName>
        <fullName evidence="8">ADP-ribosylhydrolase ARH1</fullName>
        <ecNumber evidence="7">3.2.2.19</ecNumber>
    </recommendedName>
    <alternativeName>
        <fullName evidence="9">ADP-ribose-L-arginine cleaving enzyme</fullName>
    </alternativeName>
    <alternativeName>
        <fullName evidence="10">[Protein ADP-ribosylarginine] hydrolase</fullName>
    </alternativeName>
</protein>
<evidence type="ECO:0000256" key="6">
    <source>
        <dbReference type="ARBA" id="ARBA00049582"/>
    </source>
</evidence>